<keyword evidence="2" id="KW-1185">Reference proteome</keyword>
<gene>
    <name evidence="1" type="ORF">LTR37_002401</name>
</gene>
<comment type="caution">
    <text evidence="1">The sequence shown here is derived from an EMBL/GenBank/DDBJ whole genome shotgun (WGS) entry which is preliminary data.</text>
</comment>
<name>A0ACC3NSM2_9PEZI</name>
<organism evidence="1 2">
    <name type="scientific">Vermiconidia calcicola</name>
    <dbReference type="NCBI Taxonomy" id="1690605"/>
    <lineage>
        <taxon>Eukaryota</taxon>
        <taxon>Fungi</taxon>
        <taxon>Dikarya</taxon>
        <taxon>Ascomycota</taxon>
        <taxon>Pezizomycotina</taxon>
        <taxon>Dothideomycetes</taxon>
        <taxon>Dothideomycetidae</taxon>
        <taxon>Mycosphaerellales</taxon>
        <taxon>Extremaceae</taxon>
        <taxon>Vermiconidia</taxon>
    </lineage>
</organism>
<reference evidence="1" key="1">
    <citation type="submission" date="2023-07" db="EMBL/GenBank/DDBJ databases">
        <title>Black Yeasts Isolated from many extreme environments.</title>
        <authorList>
            <person name="Coleine C."/>
            <person name="Stajich J.E."/>
            <person name="Selbmann L."/>
        </authorList>
    </citation>
    <scope>NUCLEOTIDE SEQUENCE</scope>
    <source>
        <strain evidence="1">CCFEE 5714</strain>
    </source>
</reference>
<sequence>MLAIIILPAKGSSAKIASQLPLLLSSSSSKKTFSMLSGNAISTASNTTHTRAQPSVVTVTSSAPFHGMPSTASAIPELTRLTSRIDAPFKPTMPSCAQLSGKYQLTKNSPVLPISARRSTSLETISPKSRAYSLFSPSGDVGVIETAEAKYAHAMNINSRMSSKKNDLSRLHTKAKCRTIYSPASTGPNLASLELYLSLADAYIRVWGLEMAFESAGSICKVIWRTLEAADRVVKREPFRAEELAGIRDDAQMLQRALLRHGEYAMGRWREFDESMDRAIKAAEMLIPTEYKDSVEMESMVEELQEVEEGLKKLVKGAWWVFEP</sequence>
<protein>
    <submittedName>
        <fullName evidence="1">Uncharacterized protein</fullName>
    </submittedName>
</protein>
<dbReference type="Proteomes" id="UP001281147">
    <property type="component" value="Unassembled WGS sequence"/>
</dbReference>
<proteinExistence type="predicted"/>
<accession>A0ACC3NSM2</accession>
<dbReference type="EMBL" id="JAUTXU010000013">
    <property type="protein sequence ID" value="KAK3722410.1"/>
    <property type="molecule type" value="Genomic_DNA"/>
</dbReference>
<evidence type="ECO:0000313" key="2">
    <source>
        <dbReference type="Proteomes" id="UP001281147"/>
    </source>
</evidence>
<evidence type="ECO:0000313" key="1">
    <source>
        <dbReference type="EMBL" id="KAK3722410.1"/>
    </source>
</evidence>